<protein>
    <recommendedName>
        <fullName evidence="4">Integral membrane protein</fullName>
    </recommendedName>
</protein>
<dbReference type="AlphaFoldDB" id="D4B3K0"/>
<dbReference type="OMA" id="QTDTMIE"/>
<dbReference type="GO" id="GO:0016757">
    <property type="term" value="F:glycosyltransferase activity"/>
    <property type="evidence" value="ECO:0007669"/>
    <property type="project" value="InterPro"/>
</dbReference>
<dbReference type="eggNOG" id="ENOG502SBPR">
    <property type="taxonomic scope" value="Eukaryota"/>
</dbReference>
<reference evidence="3" key="1">
    <citation type="journal article" date="2011" name="Genome Biol.">
        <title>Comparative and functional genomics provide insights into the pathogenicity of dermatophytic fungi.</title>
        <authorList>
            <person name="Burmester A."/>
            <person name="Shelest E."/>
            <person name="Gloeckner G."/>
            <person name="Heddergott C."/>
            <person name="Schindler S."/>
            <person name="Staib P."/>
            <person name="Heidel A."/>
            <person name="Felder M."/>
            <person name="Petzold A."/>
            <person name="Szafranski K."/>
            <person name="Feuermann M."/>
            <person name="Pedruzzi I."/>
            <person name="Priebe S."/>
            <person name="Groth M."/>
            <person name="Winkler R."/>
            <person name="Li W."/>
            <person name="Kniemeyer O."/>
            <person name="Schroeckh V."/>
            <person name="Hertweck C."/>
            <person name="Hube B."/>
            <person name="White T.C."/>
            <person name="Platzer M."/>
            <person name="Guthke R."/>
            <person name="Heitman J."/>
            <person name="Woestemeyer J."/>
            <person name="Zipfel P.F."/>
            <person name="Monod M."/>
            <person name="Brakhage A.A."/>
        </authorList>
    </citation>
    <scope>NUCLEOTIDE SEQUENCE [LARGE SCALE GENOMIC DNA]</scope>
    <source>
        <strain evidence="3">ATCC MYA-4681 / CBS 112371</strain>
    </source>
</reference>
<dbReference type="CDD" id="cd22189">
    <property type="entry name" value="PGAP4-like_fungal"/>
    <property type="match status" value="1"/>
</dbReference>
<evidence type="ECO:0000256" key="1">
    <source>
        <dbReference type="SAM" id="Phobius"/>
    </source>
</evidence>
<feature type="transmembrane region" description="Helical" evidence="1">
    <location>
        <begin position="290"/>
        <end position="311"/>
    </location>
</feature>
<evidence type="ECO:0000313" key="2">
    <source>
        <dbReference type="EMBL" id="EFE29698.1"/>
    </source>
</evidence>
<keyword evidence="1" id="KW-0812">Transmembrane</keyword>
<comment type="caution">
    <text evidence="2">The sequence shown here is derived from an EMBL/GenBank/DDBJ whole genome shotgun (WGS) entry which is preliminary data.</text>
</comment>
<gene>
    <name evidence="2" type="ORF">ARB_03039</name>
</gene>
<dbReference type="EMBL" id="ABSU01000034">
    <property type="protein sequence ID" value="EFE29698.1"/>
    <property type="molecule type" value="Genomic_DNA"/>
</dbReference>
<name>D4B3K0_ARTBC</name>
<dbReference type="InterPro" id="IPR029675">
    <property type="entry name" value="PGAP4"/>
</dbReference>
<dbReference type="PANTHER" id="PTHR31410:SF1">
    <property type="entry name" value="POST-GPI ATTACHMENT TO PROTEINS FACTOR 4"/>
    <property type="match status" value="1"/>
</dbReference>
<accession>D4B3K0</accession>
<sequence>MGKSIGSMHSAFQLLKLTAVKTLLAAALIWLVIFQYCRYQFWRDPHSAFFNDRAGVYDLGYSLSREREAHHFITRNNARVEPPASIKGGTDPLFCVAFVTVRREADDYFDPSIGSLLVGLDPRERRALHLHILFADTDPKRHPSWGQIWVDRLADVAETYNVTASQLEHLKKLEKERNFYEKGVFDYVYALNSCKKSNAPYTVVFEDDIIIAEGWMAKSLRALADIKRMPLNKRPWIYLRLFYTETALGWESSDFAYRNMPLVFATAMLFTFSCLTVVRRLRSYRSLIDFPTTLAISVICVPAFIALAYMVGKYSLFPLHGVAEIAPYGCCTQGMVFPRDQVDGLIAYLQKRGHGQTDTMIEEYAEESKLTRYALIPQQLQHVGLKSSRDNTELNAQSTWAFYFEQNVPKLLRKEHDEILQDREIGALLDKHGAGK</sequence>
<dbReference type="RefSeq" id="XP_003010338.1">
    <property type="nucleotide sequence ID" value="XM_003010292.1"/>
</dbReference>
<keyword evidence="1" id="KW-1133">Transmembrane helix</keyword>
<dbReference type="GO" id="GO:0000139">
    <property type="term" value="C:Golgi membrane"/>
    <property type="evidence" value="ECO:0007669"/>
    <property type="project" value="InterPro"/>
</dbReference>
<dbReference type="GO" id="GO:0006506">
    <property type="term" value="P:GPI anchor biosynthetic process"/>
    <property type="evidence" value="ECO:0007669"/>
    <property type="project" value="InterPro"/>
</dbReference>
<evidence type="ECO:0000313" key="3">
    <source>
        <dbReference type="Proteomes" id="UP000008866"/>
    </source>
</evidence>
<organism evidence="2 3">
    <name type="scientific">Arthroderma benhamiae (strain ATCC MYA-4681 / CBS 112371)</name>
    <name type="common">Trichophyton mentagrophytes</name>
    <dbReference type="NCBI Taxonomy" id="663331"/>
    <lineage>
        <taxon>Eukaryota</taxon>
        <taxon>Fungi</taxon>
        <taxon>Dikarya</taxon>
        <taxon>Ascomycota</taxon>
        <taxon>Pezizomycotina</taxon>
        <taxon>Eurotiomycetes</taxon>
        <taxon>Eurotiomycetidae</taxon>
        <taxon>Onygenales</taxon>
        <taxon>Arthrodermataceae</taxon>
        <taxon>Trichophyton</taxon>
    </lineage>
</organism>
<dbReference type="HOGENOM" id="CLU_036324_0_0_1"/>
<proteinExistence type="predicted"/>
<feature type="transmembrane region" description="Helical" evidence="1">
    <location>
        <begin position="260"/>
        <end position="278"/>
    </location>
</feature>
<dbReference type="PANTHER" id="PTHR31410">
    <property type="entry name" value="TRANSMEMBRANE PROTEIN 246"/>
    <property type="match status" value="1"/>
</dbReference>
<dbReference type="KEGG" id="abe:ARB_03039"/>
<dbReference type="GeneID" id="9525608"/>
<feature type="transmembrane region" description="Helical" evidence="1">
    <location>
        <begin position="12"/>
        <end position="33"/>
    </location>
</feature>
<evidence type="ECO:0008006" key="4">
    <source>
        <dbReference type="Google" id="ProtNLM"/>
    </source>
</evidence>
<keyword evidence="3" id="KW-1185">Reference proteome</keyword>
<keyword evidence="1" id="KW-0472">Membrane</keyword>
<dbReference type="Proteomes" id="UP000008866">
    <property type="component" value="Unassembled WGS sequence"/>
</dbReference>